<proteinExistence type="predicted"/>
<reference evidence="1" key="1">
    <citation type="journal article" date="2014" name="Int. J. Syst. Evol. Microbiol.">
        <title>Complete genome sequence of Corynebacterium casei LMG S-19264T (=DSM 44701T), isolated from a smear-ripened cheese.</title>
        <authorList>
            <consortium name="US DOE Joint Genome Institute (JGI-PGF)"/>
            <person name="Walter F."/>
            <person name="Albersmeier A."/>
            <person name="Kalinowski J."/>
            <person name="Ruckert C."/>
        </authorList>
    </citation>
    <scope>NUCLEOTIDE SEQUENCE</scope>
    <source>
        <strain evidence="1">JCM 13583</strain>
    </source>
</reference>
<evidence type="ECO:0000313" key="1">
    <source>
        <dbReference type="EMBL" id="GGM77525.1"/>
    </source>
</evidence>
<organism evidence="1 2">
    <name type="scientific">Thermogymnomonas acidicola</name>
    <dbReference type="NCBI Taxonomy" id="399579"/>
    <lineage>
        <taxon>Archaea</taxon>
        <taxon>Methanobacteriati</taxon>
        <taxon>Thermoplasmatota</taxon>
        <taxon>Thermoplasmata</taxon>
        <taxon>Thermoplasmatales</taxon>
        <taxon>Thermogymnomonas</taxon>
    </lineage>
</organism>
<evidence type="ECO:0000313" key="2">
    <source>
        <dbReference type="Proteomes" id="UP000632195"/>
    </source>
</evidence>
<accession>A0AA37BSH4</accession>
<protein>
    <submittedName>
        <fullName evidence="1">Uncharacterized protein</fullName>
    </submittedName>
</protein>
<dbReference type="Proteomes" id="UP000632195">
    <property type="component" value="Unassembled WGS sequence"/>
</dbReference>
<gene>
    <name evidence="1" type="ORF">GCM10007108_14580</name>
</gene>
<name>A0AA37BSH4_9ARCH</name>
<keyword evidence="2" id="KW-1185">Reference proteome</keyword>
<sequence length="172" mass="19589">MEEQGNIRDSIIEAKSYSTLLRLRDTVASMRGRVPFSVYFELRGRVNEKIALFERPRCESVSITVIAPDGSRHTISQDQCREALSTGTLPDYVRSLYGEGADIQIEQKILAGGVELTQDRLEGIIERIDRIQKEFEEVYAFTSQIPRISSEIREINMRLDSLSKRLDALLGH</sequence>
<dbReference type="EMBL" id="BMNY01000002">
    <property type="protein sequence ID" value="GGM77525.1"/>
    <property type="molecule type" value="Genomic_DNA"/>
</dbReference>
<comment type="caution">
    <text evidence="1">The sequence shown here is derived from an EMBL/GenBank/DDBJ whole genome shotgun (WGS) entry which is preliminary data.</text>
</comment>
<reference evidence="1" key="2">
    <citation type="submission" date="2022-09" db="EMBL/GenBank/DDBJ databases">
        <authorList>
            <person name="Sun Q."/>
            <person name="Ohkuma M."/>
        </authorList>
    </citation>
    <scope>NUCLEOTIDE SEQUENCE</scope>
    <source>
        <strain evidence="1">JCM 13583</strain>
    </source>
</reference>
<dbReference type="AlphaFoldDB" id="A0AA37BSH4"/>
<dbReference type="RefSeq" id="WP_188681571.1">
    <property type="nucleotide sequence ID" value="NZ_BMNY01000002.1"/>
</dbReference>